<evidence type="ECO:0000259" key="9">
    <source>
        <dbReference type="SMART" id="SM00543"/>
    </source>
</evidence>
<evidence type="ECO:0000256" key="7">
    <source>
        <dbReference type="ARBA" id="ARBA00022917"/>
    </source>
</evidence>
<dbReference type="PANTHER" id="PTHR23253:SF9">
    <property type="entry name" value="EUKARYOTIC TRANSLATION INITIATION FACTOR 4 GAMMA 2"/>
    <property type="match status" value="1"/>
</dbReference>
<feature type="domain" description="MIF4G" evidence="9">
    <location>
        <begin position="27"/>
        <end position="269"/>
    </location>
</feature>
<accession>A0A9P7K3Z9</accession>
<reference evidence="10" key="1">
    <citation type="submission" date="2021-02" db="EMBL/GenBank/DDBJ databases">
        <authorList>
            <person name="Nieuwenhuis M."/>
            <person name="Van De Peppel L.J.J."/>
        </authorList>
    </citation>
    <scope>NUCLEOTIDE SEQUENCE</scope>
    <source>
        <strain evidence="10">D49</strain>
    </source>
</reference>
<feature type="region of interest" description="Disordered" evidence="8">
    <location>
        <begin position="269"/>
        <end position="295"/>
    </location>
</feature>
<dbReference type="GO" id="GO:0010494">
    <property type="term" value="C:cytoplasmic stress granule"/>
    <property type="evidence" value="ECO:0007669"/>
    <property type="project" value="UniProtKB-ARBA"/>
</dbReference>
<evidence type="ECO:0000313" key="10">
    <source>
        <dbReference type="EMBL" id="KAG5635953.1"/>
    </source>
</evidence>
<evidence type="ECO:0000313" key="11">
    <source>
        <dbReference type="Proteomes" id="UP000717328"/>
    </source>
</evidence>
<organism evidence="10 11">
    <name type="scientific">Sphagnurus paluster</name>
    <dbReference type="NCBI Taxonomy" id="117069"/>
    <lineage>
        <taxon>Eukaryota</taxon>
        <taxon>Fungi</taxon>
        <taxon>Dikarya</taxon>
        <taxon>Basidiomycota</taxon>
        <taxon>Agaricomycotina</taxon>
        <taxon>Agaricomycetes</taxon>
        <taxon>Agaricomycetidae</taxon>
        <taxon>Agaricales</taxon>
        <taxon>Tricholomatineae</taxon>
        <taxon>Lyophyllaceae</taxon>
        <taxon>Sphagnurus</taxon>
    </lineage>
</organism>
<gene>
    <name evidence="10" type="ORF">H0H81_009578</name>
</gene>
<dbReference type="AlphaFoldDB" id="A0A9P7K3Z9"/>
<evidence type="ECO:0000256" key="5">
    <source>
        <dbReference type="ARBA" id="ARBA00022553"/>
    </source>
</evidence>
<dbReference type="InterPro" id="IPR003890">
    <property type="entry name" value="MIF4G-like_typ-3"/>
</dbReference>
<keyword evidence="3" id="KW-0963">Cytoplasm</keyword>
<evidence type="ECO:0000256" key="1">
    <source>
        <dbReference type="ARBA" id="ARBA00004496"/>
    </source>
</evidence>
<proteinExistence type="inferred from homology"/>
<keyword evidence="4" id="KW-0396">Initiation factor</keyword>
<name>A0A9P7K3Z9_9AGAR</name>
<evidence type="ECO:0000256" key="6">
    <source>
        <dbReference type="ARBA" id="ARBA00022884"/>
    </source>
</evidence>
<evidence type="ECO:0000256" key="8">
    <source>
        <dbReference type="SAM" id="MobiDB-lite"/>
    </source>
</evidence>
<dbReference type="SUPFAM" id="SSF48371">
    <property type="entry name" value="ARM repeat"/>
    <property type="match status" value="2"/>
</dbReference>
<comment type="subcellular location">
    <subcellularLocation>
        <location evidence="1">Cytoplasm</location>
    </subcellularLocation>
</comment>
<dbReference type="SMART" id="SM00543">
    <property type="entry name" value="MIF4G"/>
    <property type="match status" value="1"/>
</dbReference>
<dbReference type="OrthoDB" id="514777at2759"/>
<reference evidence="10" key="2">
    <citation type="submission" date="2021-10" db="EMBL/GenBank/DDBJ databases">
        <title>Phylogenomics reveals ancestral predisposition of the termite-cultivated fungus Termitomyces towards a domesticated lifestyle.</title>
        <authorList>
            <person name="Auxier B."/>
            <person name="Grum-Grzhimaylo A."/>
            <person name="Cardenas M.E."/>
            <person name="Lodge J.D."/>
            <person name="Laessoe T."/>
            <person name="Pedersen O."/>
            <person name="Smith M.E."/>
            <person name="Kuyper T.W."/>
            <person name="Franco-Molano E.A."/>
            <person name="Baroni T.J."/>
            <person name="Aanen D.K."/>
        </authorList>
    </citation>
    <scope>NUCLEOTIDE SEQUENCE</scope>
    <source>
        <strain evidence="10">D49</strain>
    </source>
</reference>
<dbReference type="Gene3D" id="1.25.40.180">
    <property type="match status" value="2"/>
</dbReference>
<feature type="region of interest" description="Disordered" evidence="8">
    <location>
        <begin position="335"/>
        <end position="375"/>
    </location>
</feature>
<sequence length="554" mass="61759">MNQEPGSLVSEIRRLCNVLYAIQLSTEKKDNRRKQQMDRFDFISDQIIAVVNKSEGEKDIRTLMVASRFVYEMATDDATWSEKYAHLCKKMIDRISPQVQRDTIKDAEGNPVPGGQLFRRYLLNRSQDDFERRWIAKEATATAAASKALEDQTGDDEVVVCSDTQKAKRQGLIKFLGELFKLQVLPVRLMHECVTMLLVNIENPKDPKEEDIESLCELLSNIGTILDTPKALARMDLYFSRMKVLAKSSNVNARMQLMLQAVEEKAAADSEKGTHQCQISMPGGDSGRRSDGGDYSQVVPDRWAFVRETGPSRPPSKDGDVTTFGKINKSSTVAFGPSSAFAGKKNHNRDSLSPINLKSSMPDMPKQGAEPATDVRVAPRPRPQWKRIVLLPRSKPIGHEASATKSESDNYVDDEEAATDMTEEQANKKIAENLKNFLAVRNLDEAEVYFTGLPVVHHFRLVNKFTSCAVGAKEADYRLLADFFARAVEKGLCSSAAFEEGLTPIAEVIDDPKAISIYARIVKSTQLAEEQTKRLASKSLDGDQLLILLSSTLF</sequence>
<evidence type="ECO:0000256" key="4">
    <source>
        <dbReference type="ARBA" id="ARBA00022540"/>
    </source>
</evidence>
<dbReference type="FunFam" id="1.25.40.180:FF:000020">
    <property type="entry name" value="Eukaryotic translation initiation factor subunit"/>
    <property type="match status" value="1"/>
</dbReference>
<dbReference type="GO" id="GO:0016281">
    <property type="term" value="C:eukaryotic translation initiation factor 4F complex"/>
    <property type="evidence" value="ECO:0007669"/>
    <property type="project" value="TreeGrafter"/>
</dbReference>
<evidence type="ECO:0000256" key="2">
    <source>
        <dbReference type="ARBA" id="ARBA00005775"/>
    </source>
</evidence>
<dbReference type="InterPro" id="IPR016024">
    <property type="entry name" value="ARM-type_fold"/>
</dbReference>
<dbReference type="Proteomes" id="UP000717328">
    <property type="component" value="Unassembled WGS sequence"/>
</dbReference>
<dbReference type="GO" id="GO:0003729">
    <property type="term" value="F:mRNA binding"/>
    <property type="evidence" value="ECO:0007669"/>
    <property type="project" value="TreeGrafter"/>
</dbReference>
<dbReference type="EMBL" id="JABCKI010005997">
    <property type="protein sequence ID" value="KAG5635953.1"/>
    <property type="molecule type" value="Genomic_DNA"/>
</dbReference>
<keyword evidence="7" id="KW-0648">Protein biosynthesis</keyword>
<evidence type="ECO:0000256" key="3">
    <source>
        <dbReference type="ARBA" id="ARBA00022490"/>
    </source>
</evidence>
<protein>
    <recommendedName>
        <fullName evidence="9">MIF4G domain-containing protein</fullName>
    </recommendedName>
</protein>
<dbReference type="Pfam" id="PF02854">
    <property type="entry name" value="MIF4G"/>
    <property type="match status" value="1"/>
</dbReference>
<keyword evidence="11" id="KW-1185">Reference proteome</keyword>
<comment type="similarity">
    <text evidence="2">Belongs to the eukaryotic initiation factor 4G family.</text>
</comment>
<dbReference type="PANTHER" id="PTHR23253">
    <property type="entry name" value="EUKARYOTIC TRANSLATION INITIATION FACTOR 4 GAMMA"/>
    <property type="match status" value="1"/>
</dbReference>
<dbReference type="GO" id="GO:0003743">
    <property type="term" value="F:translation initiation factor activity"/>
    <property type="evidence" value="ECO:0007669"/>
    <property type="project" value="UniProtKB-KW"/>
</dbReference>
<keyword evidence="5" id="KW-0597">Phosphoprotein</keyword>
<keyword evidence="6" id="KW-0694">RNA-binding</keyword>
<comment type="caution">
    <text evidence="10">The sequence shown here is derived from an EMBL/GenBank/DDBJ whole genome shotgun (WGS) entry which is preliminary data.</text>
</comment>